<feature type="region of interest" description="Disordered" evidence="1">
    <location>
        <begin position="82"/>
        <end position="113"/>
    </location>
</feature>
<keyword evidence="4" id="KW-1185">Reference proteome</keyword>
<feature type="region of interest" description="Disordered" evidence="1">
    <location>
        <begin position="558"/>
        <end position="598"/>
    </location>
</feature>
<dbReference type="GO" id="GO:2001069">
    <property type="term" value="F:glycogen binding"/>
    <property type="evidence" value="ECO:0007669"/>
    <property type="project" value="TreeGrafter"/>
</dbReference>
<protein>
    <submittedName>
        <fullName evidence="3">Carbohydrate-binding module family 21</fullName>
    </submittedName>
</protein>
<feature type="compositionally biased region" description="Low complexity" evidence="1">
    <location>
        <begin position="394"/>
        <end position="409"/>
    </location>
</feature>
<dbReference type="Proteomes" id="UP000217199">
    <property type="component" value="Unassembled WGS sequence"/>
</dbReference>
<feature type="region of interest" description="Disordered" evidence="1">
    <location>
        <begin position="387"/>
        <end position="411"/>
    </location>
</feature>
<dbReference type="InterPro" id="IPR005036">
    <property type="entry name" value="CBM21_dom"/>
</dbReference>
<dbReference type="InterPro" id="IPR050782">
    <property type="entry name" value="PP1_regulatory_subunit_3"/>
</dbReference>
<dbReference type="AlphaFoldDB" id="A0A286UV52"/>
<comment type="caution">
    <text evidence="3">The sequence shown here is derived from an EMBL/GenBank/DDBJ whole genome shotgun (WGS) entry which is preliminary data.</text>
</comment>
<evidence type="ECO:0000259" key="2">
    <source>
        <dbReference type="PROSITE" id="PS51159"/>
    </source>
</evidence>
<feature type="compositionally biased region" description="Basic and acidic residues" evidence="1">
    <location>
        <begin position="579"/>
        <end position="598"/>
    </location>
</feature>
<dbReference type="EMBL" id="NBII01000001">
    <property type="protein sequence ID" value="PAV23458.1"/>
    <property type="molecule type" value="Genomic_DNA"/>
</dbReference>
<reference evidence="3 4" key="1">
    <citation type="journal article" date="2017" name="Mol. Ecol.">
        <title>Comparative and population genomic landscape of Phellinus noxius: A hypervariable fungus causing root rot in trees.</title>
        <authorList>
            <person name="Chung C.L."/>
            <person name="Lee T.J."/>
            <person name="Akiba M."/>
            <person name="Lee H.H."/>
            <person name="Kuo T.H."/>
            <person name="Liu D."/>
            <person name="Ke H.M."/>
            <person name="Yokoi T."/>
            <person name="Roa M.B."/>
            <person name="Lu M.J."/>
            <person name="Chang Y.Y."/>
            <person name="Ann P.J."/>
            <person name="Tsai J.N."/>
            <person name="Chen C.Y."/>
            <person name="Tzean S.S."/>
            <person name="Ota Y."/>
            <person name="Hattori T."/>
            <person name="Sahashi N."/>
            <person name="Liou R.F."/>
            <person name="Kikuchi T."/>
            <person name="Tsai I.J."/>
        </authorList>
    </citation>
    <scope>NUCLEOTIDE SEQUENCE [LARGE SCALE GENOMIC DNA]</scope>
    <source>
        <strain evidence="3 4">FFPRI411160</strain>
    </source>
</reference>
<evidence type="ECO:0000256" key="1">
    <source>
        <dbReference type="SAM" id="MobiDB-lite"/>
    </source>
</evidence>
<feature type="region of interest" description="Disordered" evidence="1">
    <location>
        <begin position="491"/>
        <end position="532"/>
    </location>
</feature>
<evidence type="ECO:0000313" key="3">
    <source>
        <dbReference type="EMBL" id="PAV23458.1"/>
    </source>
</evidence>
<dbReference type="GO" id="GO:0008157">
    <property type="term" value="F:protein phosphatase 1 binding"/>
    <property type="evidence" value="ECO:0007669"/>
    <property type="project" value="TreeGrafter"/>
</dbReference>
<feature type="compositionally biased region" description="Low complexity" evidence="1">
    <location>
        <begin position="286"/>
        <end position="296"/>
    </location>
</feature>
<feature type="region of interest" description="Disordered" evidence="1">
    <location>
        <begin position="1185"/>
        <end position="1225"/>
    </location>
</feature>
<dbReference type="InterPro" id="IPR038175">
    <property type="entry name" value="CBM21_dom_sf"/>
</dbReference>
<dbReference type="GO" id="GO:0005979">
    <property type="term" value="P:regulation of glycogen biosynthetic process"/>
    <property type="evidence" value="ECO:0007669"/>
    <property type="project" value="TreeGrafter"/>
</dbReference>
<proteinExistence type="predicted"/>
<accession>A0A286UV52</accession>
<dbReference type="PROSITE" id="PS51159">
    <property type="entry name" value="CBM21"/>
    <property type="match status" value="1"/>
</dbReference>
<dbReference type="OrthoDB" id="1881at2759"/>
<feature type="compositionally biased region" description="Polar residues" evidence="1">
    <location>
        <begin position="201"/>
        <end position="223"/>
    </location>
</feature>
<sequence length="1225" mass="133973">MFLSSVVTTAFTGLSQTRSNQDVISSRTRKDLEFESGYVKIDLEDYPESSNTQFNPLLNISNSGTSSAPANLSIQLISPPPVANESRSLESPRTLRFSPRTHTHTPALSKMISTSTSVCPTRTYGTHPVPSRSPVTPLTSSGIYMSEGNGYLYPPIPAPLLHSHSSRDTFSAAFERGSSNLSRTHQSNMMNTERIAPIRRTVSTSIVPQPVPNNSSRYANSAGASLPHIPRRKSGGASKPSTSFCLTEKLPLSSSSLSSDEVGTLQIFAHSPDRYRPRPRSQFTLGEESTSESGSGSEDDFYAQNNEDISGEEVLQQRDSSYHSESGSECTTPTPSSVARTRENIPLILEDAFEIFNSGNTSRQAPQGERGRTEIRKRLIHEEQERNSKVSTIVFPSSSPPKTSSVLSVMAPSPPRLTVNTSIQNVGSLREKRENAGSLRLDLSLQASSPPVSYKGIGTGIQFQIPRPEPSRTLSESASLNDIPLIRKKSGEVVRSSMKSRSSSVTRHRPCLSMSDLSSLPMPSPSASAPTTPSASVVKMVHFDSKLEHVKLFLSEQKPAAVSRDGSPTSDGDETSGEDSDHGVETPTKEVPRPRRLRPEILMNDDELRHSLTMRVINMPPYNFEMHDAVNVRLEGIYLTEDTSSVRGTVRVRNIAFEKNIAIRFTLDGWQTTSEILGSWVESVSSPMVSHKSAYDRFAFNIHLADIMPRLEEKTLVLAIKFVSGSQEYWDNNNGENYRAIFERRKTFNAHANKSTVRIDDESNFGKNSSCKTTGSRVLGSSLHSALEKIVNGDGDTTNNAIAFGSPAKKHADPLLGRYDLAQSLRDVNTTRPSFDHTHTRSTRSKVGCLHGPPTRSRMANLFPLSQSGNSQGFSSMFHSEISKISPQAHEGQKITPNFMQRTHSLEAVSLQSSPQFSINGSCPIDKADNASHLYNTRSDLSFDRITLYSRPENPSLCQKQERRHIRNYQRASYFDTGPVTTNSLFGTGKARLTPPGTPGVCGDAFNPTNSSGNELLERETSLNDSLIQAHPSLPFVPRSGLTVDTLGHNWSSQSNSISSPSVGSEISTPSVISHSSSSLIPSPSSPADLGMLTPIASATSPPNLPISNYQYLKGDPYSMNSDKLNDFLNRFCFYRGSDDLQDLSSSVDIRRTHSASCIEELLSSPCSSNIESFPLFQGPNPSEMYKNMVNPHDSSPEHMKQSITSSPSTSVSTPPTSSGLLKVF</sequence>
<dbReference type="GO" id="GO:0000164">
    <property type="term" value="C:protein phosphatase type 1 complex"/>
    <property type="evidence" value="ECO:0007669"/>
    <property type="project" value="TreeGrafter"/>
</dbReference>
<dbReference type="PANTHER" id="PTHR12307">
    <property type="entry name" value="PROTEIN PHOSPHATASE 1 REGULATORY SUBUNIT"/>
    <property type="match status" value="1"/>
</dbReference>
<name>A0A286UV52_9AGAM</name>
<organism evidence="3 4">
    <name type="scientific">Pyrrhoderma noxium</name>
    <dbReference type="NCBI Taxonomy" id="2282107"/>
    <lineage>
        <taxon>Eukaryota</taxon>
        <taxon>Fungi</taxon>
        <taxon>Dikarya</taxon>
        <taxon>Basidiomycota</taxon>
        <taxon>Agaricomycotina</taxon>
        <taxon>Agaricomycetes</taxon>
        <taxon>Hymenochaetales</taxon>
        <taxon>Hymenochaetaceae</taxon>
        <taxon>Pyrrhoderma</taxon>
    </lineage>
</organism>
<feature type="domain" description="CBM21" evidence="2">
    <location>
        <begin position="624"/>
        <end position="741"/>
    </location>
</feature>
<dbReference type="Pfam" id="PF03370">
    <property type="entry name" value="CBM_21"/>
    <property type="match status" value="1"/>
</dbReference>
<feature type="compositionally biased region" description="Low complexity" evidence="1">
    <location>
        <begin position="512"/>
        <end position="532"/>
    </location>
</feature>
<feature type="region of interest" description="Disordered" evidence="1">
    <location>
        <begin position="268"/>
        <end position="338"/>
    </location>
</feature>
<feature type="region of interest" description="Disordered" evidence="1">
    <location>
        <begin position="831"/>
        <end position="851"/>
    </location>
</feature>
<feature type="compositionally biased region" description="Low complexity" evidence="1">
    <location>
        <begin position="493"/>
        <end position="505"/>
    </location>
</feature>
<feature type="compositionally biased region" description="Low complexity" evidence="1">
    <location>
        <begin position="1203"/>
        <end position="1219"/>
    </location>
</feature>
<dbReference type="PANTHER" id="PTHR12307:SF36">
    <property type="entry name" value="GLYCOGEN-BINDING SUBUNIT 76A"/>
    <property type="match status" value="1"/>
</dbReference>
<evidence type="ECO:0000313" key="4">
    <source>
        <dbReference type="Proteomes" id="UP000217199"/>
    </source>
</evidence>
<feature type="region of interest" description="Disordered" evidence="1">
    <location>
        <begin position="195"/>
        <end position="242"/>
    </location>
</feature>
<feature type="compositionally biased region" description="Polar residues" evidence="1">
    <location>
        <begin position="317"/>
        <end position="338"/>
    </location>
</feature>
<dbReference type="Gene3D" id="2.60.40.2440">
    <property type="entry name" value="Carbohydrate binding type-21 domain"/>
    <property type="match status" value="1"/>
</dbReference>
<dbReference type="InParanoid" id="A0A286UV52"/>
<dbReference type="STRING" id="2282107.A0A286UV52"/>
<gene>
    <name evidence="3" type="ORF">PNOK_0052600</name>
</gene>